<evidence type="ECO:0000256" key="2">
    <source>
        <dbReference type="ARBA" id="ARBA00022692"/>
    </source>
</evidence>
<comment type="caution">
    <text evidence="7">The sequence shown here is derived from an EMBL/GenBank/DDBJ whole genome shotgun (WGS) entry which is preliminary data.</text>
</comment>
<reference evidence="7 8" key="1">
    <citation type="submission" date="2020-08" db="EMBL/GenBank/DDBJ databases">
        <title>Genomic Encyclopedia of Type Strains, Phase IV (KMG-IV): sequencing the most valuable type-strain genomes for metagenomic binning, comparative biology and taxonomic classification.</title>
        <authorList>
            <person name="Goeker M."/>
        </authorList>
    </citation>
    <scope>NUCLEOTIDE SEQUENCE [LARGE SCALE GENOMIC DNA]</scope>
    <source>
        <strain evidence="7 8">DSM 4491</strain>
    </source>
</reference>
<dbReference type="GO" id="GO:0009306">
    <property type="term" value="P:protein secretion"/>
    <property type="evidence" value="ECO:0007669"/>
    <property type="project" value="InterPro"/>
</dbReference>
<feature type="domain" description="Translocation and assembly module TamB C-terminal" evidence="6">
    <location>
        <begin position="1045"/>
        <end position="1406"/>
    </location>
</feature>
<evidence type="ECO:0000313" key="7">
    <source>
        <dbReference type="EMBL" id="MBB6455651.1"/>
    </source>
</evidence>
<keyword evidence="4 5" id="KW-0472">Membrane</keyword>
<gene>
    <name evidence="7" type="ORF">HNR55_000212</name>
</gene>
<keyword evidence="2 5" id="KW-0812">Transmembrane</keyword>
<evidence type="ECO:0000256" key="4">
    <source>
        <dbReference type="ARBA" id="ARBA00023136"/>
    </source>
</evidence>
<feature type="transmembrane region" description="Helical" evidence="5">
    <location>
        <begin position="21"/>
        <end position="44"/>
    </location>
</feature>
<sequence length="1406" mass="145022">MPEVIPTSTPPRSLWRRAGRFALITAGSLAGIGVLATALLLVGVNTGPGRRMLVRQTASLTGGMVTLEGVSGRFPDNLHVKTLAIHDRQGAWLTLHDVRFDWSPMAMMWRQARIYEFSASVLDIPRLPVSDPTPQPAQPELSSPSALRMGVDIRKLEVGRINVGASLAGQAASFRVSGHGRLASIDAVINGLSLPKLPRSDIAIQVTRLDQTGQVSLTTTTGKGRLALHLNASEGANGGFVATRLGMPQLAPIALRLDMQGPVTASTLAFSASAGAVSAQARGTLDLLAQQMARLEVSAQSPQLDLASDIGWQAVRLAARLNGKMVAPHGTAQLEVDQLAASGVQVGTLNLRFAGEGGDATAVAEQLHLTLTADGLRLPGKAPTLLAAAPLRLDAVARPAEPGVPVVFTLDHPVIALSGSVQAAAPQRGTLSLNVPDLLPVGEAAGVPLRGHASLNARFDRPRDAQGETHFATDGQLAITGGQAQAAGLIGPDGHFALAAAMHPLPAQGGMAAGQQIDLSSFTLSGQALDARVQGHVQTGRNVDITANIGLPVLEKLAPALRGDTSMVLALKGPLQDVVATLGAKANLGTATMPKGALALDAAVAHLPSAPQGTLALEGTLDRAPAQLSVAFGQAMDGTRHLDLQKLSWNSTKGEGALTFAPKELVPQGDLNLTVGRLADYASLVGQTIAGSLVASVNTTTAEDRPVVALKLKGNVQTSTFRVGSIALAGSITDPVAHPTPDLTLRLGGLVAAGVSGQAQLSAKGPDTGMVLSAQVGPASWLGSPLMLNTQAVLNLPDKQLKLQNLSATAKQETLRLQAPVLVSFGETLGIDRLRAVLSTQGSQPATLDVAGRIKPGLSVTADIRNVTPALAHPFMPNFNATGVVSLNARLSGTLDKPEGQVQIRGSNLRMAGSSAVASIPAMEVAGTANLARTQAQVQLDAAAGSKMGLHVRGNAPLSRTGPLDLQANGNLDLSIANGLLGAQARQAQGKVQMALQVRGTPASPAIMGAIDLINADFQDFAQGVHLSAINGRVVGARDRIVIQTLSAKAGDGTLGASGFVGVAMPGMPMDLHLSAKDARPVTSDLLTAVLNADITVRGQVQTRMDVTGGVDLRRVEINIPNSLPVSVARLDIIRPGEEKKQVEEAMAASTHRSVIGLDLKLTSPGKFFVRGHGLDAEMAGRLNVTGTAQAPVVTGGFDLKRGNFDLAGISLNFTKGRVGFNGSGVGHKLDPTLDFEADRAVEGQTAMLKVGGYASAPKISFDSVPSLPQDQILAMLLFGTDARSLSSTQMVEVGTALATLTGLTTFDPMGTLRKTLHLDRLAVGGGSGVGRGGASVEAGKYVMKGVYVGAKQATSGSGTQAQVQVDLTNHLKLNTTVGTGGSVTGFTTPENDPGSSVGLVWQYRY</sequence>
<dbReference type="Proteomes" id="UP000578000">
    <property type="component" value="Unassembled WGS sequence"/>
</dbReference>
<evidence type="ECO:0000259" key="6">
    <source>
        <dbReference type="Pfam" id="PF04357"/>
    </source>
</evidence>
<dbReference type="GO" id="GO:0005886">
    <property type="term" value="C:plasma membrane"/>
    <property type="evidence" value="ECO:0007669"/>
    <property type="project" value="InterPro"/>
</dbReference>
<dbReference type="PANTHER" id="PTHR36985">
    <property type="entry name" value="TRANSLOCATION AND ASSEMBLY MODULE SUBUNIT TAMB"/>
    <property type="match status" value="1"/>
</dbReference>
<proteinExistence type="predicted"/>
<comment type="subcellular location">
    <subcellularLocation>
        <location evidence="1">Membrane</location>
        <topology evidence="1">Single-pass membrane protein</topology>
    </subcellularLocation>
</comment>
<keyword evidence="3 5" id="KW-1133">Transmembrane helix</keyword>
<evidence type="ECO:0000256" key="3">
    <source>
        <dbReference type="ARBA" id="ARBA00022989"/>
    </source>
</evidence>
<name>A0A841QAV6_9PROT</name>
<accession>A0A841QAV6</accession>
<evidence type="ECO:0000256" key="5">
    <source>
        <dbReference type="SAM" id="Phobius"/>
    </source>
</evidence>
<dbReference type="EMBL" id="JACHIE010000001">
    <property type="protein sequence ID" value="MBB6455651.1"/>
    <property type="molecule type" value="Genomic_DNA"/>
</dbReference>
<dbReference type="RefSeq" id="WP_166110152.1">
    <property type="nucleotide sequence ID" value="NZ_BAABDB010000006.1"/>
</dbReference>
<dbReference type="PANTHER" id="PTHR36985:SF1">
    <property type="entry name" value="TRANSLOCATION AND ASSEMBLY MODULE SUBUNIT TAMB"/>
    <property type="match status" value="1"/>
</dbReference>
<keyword evidence="8" id="KW-1185">Reference proteome</keyword>
<organism evidence="7 8">
    <name type="scientific">Acetobacter lovaniensis</name>
    <dbReference type="NCBI Taxonomy" id="104100"/>
    <lineage>
        <taxon>Bacteria</taxon>
        <taxon>Pseudomonadati</taxon>
        <taxon>Pseudomonadota</taxon>
        <taxon>Alphaproteobacteria</taxon>
        <taxon>Acetobacterales</taxon>
        <taxon>Acetobacteraceae</taxon>
        <taxon>Acetobacter</taxon>
    </lineage>
</organism>
<dbReference type="Pfam" id="PF04357">
    <property type="entry name" value="TamB"/>
    <property type="match status" value="1"/>
</dbReference>
<evidence type="ECO:0000256" key="1">
    <source>
        <dbReference type="ARBA" id="ARBA00004167"/>
    </source>
</evidence>
<dbReference type="InterPro" id="IPR007452">
    <property type="entry name" value="TamB_C"/>
</dbReference>
<protein>
    <submittedName>
        <fullName evidence="7">Translocation and assembly module TamB</fullName>
    </submittedName>
</protein>
<evidence type="ECO:0000313" key="8">
    <source>
        <dbReference type="Proteomes" id="UP000578000"/>
    </source>
</evidence>